<protein>
    <submittedName>
        <fullName evidence="2">Uncharacterized protein</fullName>
    </submittedName>
</protein>
<gene>
    <name evidence="2" type="ORF">RNJ44_00982</name>
</gene>
<reference evidence="2 3" key="1">
    <citation type="submission" date="2024-05" db="EMBL/GenBank/DDBJ databases">
        <title>Long read based assembly of the Candida bracarensis genome reveals expanded adhesin content.</title>
        <authorList>
            <person name="Marcet-Houben M."/>
            <person name="Ksiezopolska E."/>
            <person name="Gabaldon T."/>
        </authorList>
    </citation>
    <scope>NUCLEOTIDE SEQUENCE [LARGE SCALE GENOMIC DNA]</scope>
    <source>
        <strain evidence="2 3">CBM6</strain>
    </source>
</reference>
<feature type="region of interest" description="Disordered" evidence="1">
    <location>
        <begin position="113"/>
        <end position="153"/>
    </location>
</feature>
<sequence length="213" mass="23846">MVTQRPVQLNEMKVKTELDDSLKRKRPPPLEFRKKRTRTDVVVKYVGVRPLPLYVPQYVATPMFILPHGATITAPAPSHIAGNVLGANVLGTHAVASATAMPLQTRNKVVDVMTPTGEQPPDADNDEDEEDVEEDDNDEEEEVRVEEEEDEHSQLAIEEGALPTPHLTAGKLVNGTISINNHSFEFQFPSRGKHHDRKLFLSICNQVWSDRPE</sequence>
<dbReference type="EMBL" id="JBEVYD010000009">
    <property type="protein sequence ID" value="KAL3230533.1"/>
    <property type="molecule type" value="Genomic_DNA"/>
</dbReference>
<dbReference type="Proteomes" id="UP001623330">
    <property type="component" value="Unassembled WGS sequence"/>
</dbReference>
<evidence type="ECO:0000256" key="1">
    <source>
        <dbReference type="SAM" id="MobiDB-lite"/>
    </source>
</evidence>
<proteinExistence type="predicted"/>
<organism evidence="2 3">
    <name type="scientific">Nakaseomyces bracarensis</name>
    <dbReference type="NCBI Taxonomy" id="273131"/>
    <lineage>
        <taxon>Eukaryota</taxon>
        <taxon>Fungi</taxon>
        <taxon>Dikarya</taxon>
        <taxon>Ascomycota</taxon>
        <taxon>Saccharomycotina</taxon>
        <taxon>Saccharomycetes</taxon>
        <taxon>Saccharomycetales</taxon>
        <taxon>Saccharomycetaceae</taxon>
        <taxon>Nakaseomyces</taxon>
    </lineage>
</organism>
<name>A0ABR4NQL7_9SACH</name>
<feature type="compositionally biased region" description="Acidic residues" evidence="1">
    <location>
        <begin position="121"/>
        <end position="151"/>
    </location>
</feature>
<keyword evidence="3" id="KW-1185">Reference proteome</keyword>
<comment type="caution">
    <text evidence="2">The sequence shown here is derived from an EMBL/GenBank/DDBJ whole genome shotgun (WGS) entry which is preliminary data.</text>
</comment>
<evidence type="ECO:0000313" key="2">
    <source>
        <dbReference type="EMBL" id="KAL3230533.1"/>
    </source>
</evidence>
<accession>A0ABR4NQL7</accession>
<evidence type="ECO:0000313" key="3">
    <source>
        <dbReference type="Proteomes" id="UP001623330"/>
    </source>
</evidence>